<feature type="domain" description="CCHC-type" evidence="3">
    <location>
        <begin position="589"/>
        <end position="603"/>
    </location>
</feature>
<dbReference type="EMBL" id="CADEBD010000309">
    <property type="protein sequence ID" value="CAB3241089.1"/>
    <property type="molecule type" value="Genomic_DNA"/>
</dbReference>
<dbReference type="GO" id="GO:0003676">
    <property type="term" value="F:nucleic acid binding"/>
    <property type="evidence" value="ECO:0007669"/>
    <property type="project" value="InterPro"/>
</dbReference>
<feature type="compositionally biased region" description="Basic residues" evidence="2">
    <location>
        <begin position="125"/>
        <end position="138"/>
    </location>
</feature>
<dbReference type="Gene3D" id="4.10.60.10">
    <property type="entry name" value="Zinc finger, CCHC-type"/>
    <property type="match status" value="1"/>
</dbReference>
<feature type="compositionally biased region" description="Basic and acidic residues" evidence="2">
    <location>
        <begin position="192"/>
        <end position="202"/>
    </location>
</feature>
<keyword evidence="1" id="KW-0863">Zinc-finger</keyword>
<feature type="compositionally biased region" description="Low complexity" evidence="2">
    <location>
        <begin position="61"/>
        <end position="72"/>
    </location>
</feature>
<keyword evidence="1" id="KW-0862">Zinc</keyword>
<dbReference type="Proteomes" id="UP000494256">
    <property type="component" value="Unassembled WGS sequence"/>
</dbReference>
<keyword evidence="1" id="KW-0479">Metal-binding</keyword>
<evidence type="ECO:0000313" key="4">
    <source>
        <dbReference type="EMBL" id="CAB3241089.1"/>
    </source>
</evidence>
<feature type="region of interest" description="Disordered" evidence="2">
    <location>
        <begin position="381"/>
        <end position="412"/>
    </location>
</feature>
<dbReference type="SUPFAM" id="SSF57756">
    <property type="entry name" value="Retrovirus zinc finger-like domains"/>
    <property type="match status" value="1"/>
</dbReference>
<dbReference type="PROSITE" id="PS50158">
    <property type="entry name" value="ZF_CCHC"/>
    <property type="match status" value="1"/>
</dbReference>
<organism evidence="4 5">
    <name type="scientific">Arctia plantaginis</name>
    <name type="common">Wood tiger moth</name>
    <name type="synonym">Phalaena plantaginis</name>
    <dbReference type="NCBI Taxonomy" id="874455"/>
    <lineage>
        <taxon>Eukaryota</taxon>
        <taxon>Metazoa</taxon>
        <taxon>Ecdysozoa</taxon>
        <taxon>Arthropoda</taxon>
        <taxon>Hexapoda</taxon>
        <taxon>Insecta</taxon>
        <taxon>Pterygota</taxon>
        <taxon>Neoptera</taxon>
        <taxon>Endopterygota</taxon>
        <taxon>Lepidoptera</taxon>
        <taxon>Glossata</taxon>
        <taxon>Ditrysia</taxon>
        <taxon>Noctuoidea</taxon>
        <taxon>Erebidae</taxon>
        <taxon>Arctiinae</taxon>
        <taxon>Arctia</taxon>
    </lineage>
</organism>
<feature type="compositionally biased region" description="Basic residues" evidence="2">
    <location>
        <begin position="385"/>
        <end position="399"/>
    </location>
</feature>
<evidence type="ECO:0000259" key="3">
    <source>
        <dbReference type="PROSITE" id="PS50158"/>
    </source>
</evidence>
<evidence type="ECO:0000256" key="2">
    <source>
        <dbReference type="SAM" id="MobiDB-lite"/>
    </source>
</evidence>
<feature type="region of interest" description="Disordered" evidence="2">
    <location>
        <begin position="627"/>
        <end position="655"/>
    </location>
</feature>
<dbReference type="InterPro" id="IPR001878">
    <property type="entry name" value="Znf_CCHC"/>
</dbReference>
<feature type="region of interest" description="Disordered" evidence="2">
    <location>
        <begin position="1"/>
        <end position="20"/>
    </location>
</feature>
<sequence>MTALRGLRGRHHQSSSSTAYTSPLLDIGLSLERRFWPTIPRWPDGRVPDTVSGESLPEPNGSGSSQSYSGGSTKCRTCPSPSSKSGDVIAEDAKNLEVVSNTDTASERSGASTPMVSAAEQHQKGTPKRKRRSLRLGLKRQLETASSDEATAPKVGTSRRGARGGGRLPKIRVAQTKVAVQSAALGGAEEEGLGRRRQERVASEMSTTDVGGGGGGAGLDELRGKTGNPVDRIEEAIGAADCLLQTSGVAGGPQQEALVAVVRSIIEAGRLLVAESKAHARERARLEADLAKARAHAGATPAPSAPLALSAPEPDLVRLVAEMEERIMRRISAIESARCRPPLAPLKATYAAAAKVAPLQAPVSALADTAQRPLERGWTVAGESKKRRKATKKAAKKARRDAAAAAKGAPRKLRAPRSSAVVITLTAEAAERGVGYAEVLTKVKANVDLKALEIPGVRCKNTRTGARLLEVAGATSGPKAVALAAKLRESLDSVTADELRLAVAETGSCPLDSVKAGAIRFGPGGQGAAVVSCPIAAAQKVADGRSLLFGGFLRAQARLLQARPARCFRCLSVGHVGVHCTAEATVGDRCFRCGQPGHKAGGCNAPLRCFRCAAGGKPADHRVGSKACALSRPKPGGRPSASGPLIQTGSAAGQPQSSLRGCFGDHLCLIRKEPTPECHHCDGQTVDTALHTLAECPAWVEQRRDLVAAIGVGILSLDNLIAAIVRSESAWNSAVSFYEQVMLAKETAERDRERFRTLPARQARARARYRRRLRRRRSQKDLRPP</sequence>
<reference evidence="4 5" key="1">
    <citation type="submission" date="2020-04" db="EMBL/GenBank/DDBJ databases">
        <authorList>
            <person name="Wallbank WR R."/>
            <person name="Pardo Diaz C."/>
            <person name="Kozak K."/>
            <person name="Martin S."/>
            <person name="Jiggins C."/>
            <person name="Moest M."/>
            <person name="Warren A I."/>
            <person name="Byers J.R.P. K."/>
            <person name="Montejo-Kovacevich G."/>
            <person name="Yen C E."/>
        </authorList>
    </citation>
    <scope>NUCLEOTIDE SEQUENCE [LARGE SCALE GENOMIC DNA]</scope>
</reference>
<evidence type="ECO:0000256" key="1">
    <source>
        <dbReference type="PROSITE-ProRule" id="PRU00047"/>
    </source>
</evidence>
<dbReference type="GO" id="GO:0008270">
    <property type="term" value="F:zinc ion binding"/>
    <property type="evidence" value="ECO:0007669"/>
    <property type="project" value="UniProtKB-KW"/>
</dbReference>
<gene>
    <name evidence="4" type="ORF">APLA_LOCUS9418</name>
</gene>
<feature type="region of interest" description="Disordered" evidence="2">
    <location>
        <begin position="38"/>
        <end position="170"/>
    </location>
</feature>
<dbReference type="AlphaFoldDB" id="A0A8S1A8S3"/>
<dbReference type="OrthoDB" id="6086265at2759"/>
<comment type="caution">
    <text evidence="4">The sequence shown here is derived from an EMBL/GenBank/DDBJ whole genome shotgun (WGS) entry which is preliminary data.</text>
</comment>
<protein>
    <recommendedName>
        <fullName evidence="3">CCHC-type domain-containing protein</fullName>
    </recommendedName>
</protein>
<feature type="region of interest" description="Disordered" evidence="2">
    <location>
        <begin position="185"/>
        <end position="222"/>
    </location>
</feature>
<evidence type="ECO:0000313" key="5">
    <source>
        <dbReference type="Proteomes" id="UP000494256"/>
    </source>
</evidence>
<name>A0A8S1A8S3_ARCPL</name>
<feature type="compositionally biased region" description="Polar residues" evidence="2">
    <location>
        <begin position="645"/>
        <end position="655"/>
    </location>
</feature>
<accession>A0A8S1A8S3</accession>
<dbReference type="SMART" id="SM00343">
    <property type="entry name" value="ZnF_C2HC"/>
    <property type="match status" value="2"/>
</dbReference>
<dbReference type="InterPro" id="IPR036875">
    <property type="entry name" value="Znf_CCHC_sf"/>
</dbReference>
<feature type="compositionally biased region" description="Polar residues" evidence="2">
    <location>
        <begin position="98"/>
        <end position="115"/>
    </location>
</feature>
<proteinExistence type="predicted"/>